<dbReference type="Proteomes" id="UP000681722">
    <property type="component" value="Unassembled WGS sequence"/>
</dbReference>
<evidence type="ECO:0000313" key="2">
    <source>
        <dbReference type="Proteomes" id="UP000681722"/>
    </source>
</evidence>
<dbReference type="OrthoDB" id="10077344at2759"/>
<feature type="non-terminal residue" evidence="1">
    <location>
        <position position="466"/>
    </location>
</feature>
<proteinExistence type="predicted"/>
<dbReference type="EMBL" id="CAJOBC010105900">
    <property type="protein sequence ID" value="CAF4500316.1"/>
    <property type="molecule type" value="Genomic_DNA"/>
</dbReference>
<evidence type="ECO:0000313" key="1">
    <source>
        <dbReference type="EMBL" id="CAF4500316.1"/>
    </source>
</evidence>
<organism evidence="1 2">
    <name type="scientific">Didymodactylos carnosus</name>
    <dbReference type="NCBI Taxonomy" id="1234261"/>
    <lineage>
        <taxon>Eukaryota</taxon>
        <taxon>Metazoa</taxon>
        <taxon>Spiralia</taxon>
        <taxon>Gnathifera</taxon>
        <taxon>Rotifera</taxon>
        <taxon>Eurotatoria</taxon>
        <taxon>Bdelloidea</taxon>
        <taxon>Philodinida</taxon>
        <taxon>Philodinidae</taxon>
        <taxon>Didymodactylos</taxon>
    </lineage>
</organism>
<evidence type="ECO:0008006" key="3">
    <source>
        <dbReference type="Google" id="ProtNLM"/>
    </source>
</evidence>
<feature type="non-terminal residue" evidence="1">
    <location>
        <position position="1"/>
    </location>
</feature>
<dbReference type="AlphaFoldDB" id="A0A8S2XIM3"/>
<name>A0A8S2XIM3_9BILA</name>
<comment type="caution">
    <text evidence="1">The sequence shown here is derived from an EMBL/GenBank/DDBJ whole genome shotgun (WGS) entry which is preliminary data.</text>
</comment>
<reference evidence="1" key="1">
    <citation type="submission" date="2021-02" db="EMBL/GenBank/DDBJ databases">
        <authorList>
            <person name="Nowell W R."/>
        </authorList>
    </citation>
    <scope>NUCLEOTIDE SEQUENCE</scope>
</reference>
<sequence>EISTLESSLPNELYDFIFLYLKSIDIIYSFFNLNDRFNNLIYPFLCAIDLSNVDEPSLEKYHQTILSKVQHYIKAIKVDDKNVDSVFPLSSYSKIYPNLESVFITNVENDAKYLSYLKQLLNLKLYFNVQEDNETISNELCSNLFQSDCRVQTLVFDNVYLSINTYIIHPCFSIRNLTIQLHSLDNVYVLLNNLPSIEYIHIDIPQIRPRWQQQQQNDVQFNYDKNIPSILSKLKHFVFFSIFTAKYDYLELLLSHCCPNLECLSLNLYCNEFIDGERLEKKLLSKLTKLKVFHFYFCISILDNTFNIDNYIQTYKSSYWINNNQSVLCYNQPLRKQYYCVFSLPYVFNMLSYVSNDLVSYRSNVNDDILIYNNKAKIIGFHGTVSFTFQLFEIIQKSCLKATQLIFIDGSVPFFSDNLMNNELILKNIVVMLLFLVQLEYKYFKRLLLMTPNIRRLYILQRVVLD</sequence>
<gene>
    <name evidence="1" type="ORF">SRO942_LOCUS44803</name>
</gene>
<protein>
    <recommendedName>
        <fullName evidence="3">F-box domain-containing protein</fullName>
    </recommendedName>
</protein>
<accession>A0A8S2XIM3</accession>